<comment type="cofactor">
    <cofactor evidence="1">
        <name>Mg(2+)</name>
        <dbReference type="ChEBI" id="CHEBI:18420"/>
    </cofactor>
</comment>
<dbReference type="PROSITE" id="PS51462">
    <property type="entry name" value="NUDIX"/>
    <property type="match status" value="1"/>
</dbReference>
<dbReference type="SUPFAM" id="SSF55811">
    <property type="entry name" value="Nudix"/>
    <property type="match status" value="1"/>
</dbReference>
<evidence type="ECO:0000256" key="1">
    <source>
        <dbReference type="ARBA" id="ARBA00001946"/>
    </source>
</evidence>
<dbReference type="InterPro" id="IPR015797">
    <property type="entry name" value="NUDIX_hydrolase-like_dom_sf"/>
</dbReference>
<dbReference type="Pfam" id="PF00293">
    <property type="entry name" value="NUDIX"/>
    <property type="match status" value="1"/>
</dbReference>
<gene>
    <name evidence="5" type="ORF">ACD_2C00180G0005</name>
</gene>
<dbReference type="InterPro" id="IPR000086">
    <property type="entry name" value="NUDIX_hydrolase_dom"/>
</dbReference>
<accession>K2G527</accession>
<name>K2G527_9BACT</name>
<proteinExistence type="predicted"/>
<evidence type="ECO:0000256" key="3">
    <source>
        <dbReference type="ARBA" id="ARBA00022842"/>
    </source>
</evidence>
<dbReference type="EMBL" id="AMFJ01000180">
    <property type="protein sequence ID" value="EKE29412.1"/>
    <property type="molecule type" value="Genomic_DNA"/>
</dbReference>
<protein>
    <recommendedName>
        <fullName evidence="4">Nudix hydrolase domain-containing protein</fullName>
    </recommendedName>
</protein>
<evidence type="ECO:0000256" key="2">
    <source>
        <dbReference type="ARBA" id="ARBA00022801"/>
    </source>
</evidence>
<evidence type="ECO:0000259" key="4">
    <source>
        <dbReference type="PROSITE" id="PS51462"/>
    </source>
</evidence>
<sequence length="147" mass="17395">MEEKYIYSEIALDDFNPKFEVTSCFLEHDGKILLLLRQDHKPQPNVYWMPAGKIDSWETPLEAAMREISEETSIALCESKMIFITKLYVKYPTYDFIYYVYRNILEDLPDVKINPCEHKGFLWVAPLEALVLDSIPWLDECIKIVYF</sequence>
<dbReference type="AlphaFoldDB" id="K2G527"/>
<reference evidence="5" key="1">
    <citation type="journal article" date="2012" name="Science">
        <title>Fermentation, hydrogen, and sulfur metabolism in multiple uncultivated bacterial phyla.</title>
        <authorList>
            <person name="Wrighton K.C."/>
            <person name="Thomas B.C."/>
            <person name="Sharon I."/>
            <person name="Miller C.S."/>
            <person name="Castelle C.J."/>
            <person name="VerBerkmoes N.C."/>
            <person name="Wilkins M.J."/>
            <person name="Hettich R.L."/>
            <person name="Lipton M.S."/>
            <person name="Williams K.H."/>
            <person name="Long P.E."/>
            <person name="Banfield J.F."/>
        </authorList>
    </citation>
    <scope>NUCLEOTIDE SEQUENCE [LARGE SCALE GENOMIC DNA]</scope>
</reference>
<dbReference type="GO" id="GO:0016787">
    <property type="term" value="F:hydrolase activity"/>
    <property type="evidence" value="ECO:0007669"/>
    <property type="project" value="UniProtKB-KW"/>
</dbReference>
<keyword evidence="3" id="KW-0460">Magnesium</keyword>
<dbReference type="PANTHER" id="PTHR43046:SF12">
    <property type="entry name" value="GDP-MANNOSE MANNOSYL HYDROLASE"/>
    <property type="match status" value="1"/>
</dbReference>
<feature type="domain" description="Nudix hydrolase" evidence="4">
    <location>
        <begin position="17"/>
        <end position="146"/>
    </location>
</feature>
<comment type="caution">
    <text evidence="5">The sequence shown here is derived from an EMBL/GenBank/DDBJ whole genome shotgun (WGS) entry which is preliminary data.</text>
</comment>
<evidence type="ECO:0000313" key="5">
    <source>
        <dbReference type="EMBL" id="EKE29412.1"/>
    </source>
</evidence>
<keyword evidence="2" id="KW-0378">Hydrolase</keyword>
<dbReference type="Gene3D" id="3.90.79.10">
    <property type="entry name" value="Nucleoside Triphosphate Pyrophosphohydrolase"/>
    <property type="match status" value="1"/>
</dbReference>
<organism evidence="5">
    <name type="scientific">uncultured bacterium</name>
    <name type="common">gcode 4</name>
    <dbReference type="NCBI Taxonomy" id="1234023"/>
    <lineage>
        <taxon>Bacteria</taxon>
        <taxon>environmental samples</taxon>
    </lineage>
</organism>
<dbReference type="PANTHER" id="PTHR43046">
    <property type="entry name" value="GDP-MANNOSE MANNOSYL HYDROLASE"/>
    <property type="match status" value="1"/>
</dbReference>